<dbReference type="Pfam" id="PF03693">
    <property type="entry name" value="ParD_antitoxin"/>
    <property type="match status" value="1"/>
</dbReference>
<dbReference type="Gene3D" id="6.10.10.120">
    <property type="entry name" value="Antitoxin ParD1-like"/>
    <property type="match status" value="1"/>
</dbReference>
<dbReference type="AlphaFoldDB" id="A0A317C3J4"/>
<dbReference type="OrthoDB" id="9815501at2"/>
<dbReference type="GO" id="GO:0006355">
    <property type="term" value="P:regulation of DNA-templated transcription"/>
    <property type="evidence" value="ECO:0007669"/>
    <property type="project" value="InterPro"/>
</dbReference>
<evidence type="ECO:0000256" key="3">
    <source>
        <dbReference type="ARBA" id="ARBA00022649"/>
    </source>
</evidence>
<accession>A0A317C3J4</accession>
<evidence type="ECO:0000313" key="6">
    <source>
        <dbReference type="EMBL" id="PWQ92741.1"/>
    </source>
</evidence>
<keyword evidence="5" id="KW-0175">Coiled coil</keyword>
<dbReference type="PANTHER" id="PTHR36582">
    <property type="entry name" value="ANTITOXIN PARD"/>
    <property type="match status" value="1"/>
</dbReference>
<name>A0A317C3J4_9GAMM</name>
<protein>
    <recommendedName>
        <fullName evidence="2">Antitoxin ParD</fullName>
    </recommendedName>
</protein>
<proteinExistence type="inferred from homology"/>
<dbReference type="InterPro" id="IPR010985">
    <property type="entry name" value="Ribbon_hlx_hlx"/>
</dbReference>
<comment type="caution">
    <text evidence="6">The sequence shown here is derived from an EMBL/GenBank/DDBJ whole genome shotgun (WGS) entry which is preliminary data.</text>
</comment>
<evidence type="ECO:0000256" key="2">
    <source>
        <dbReference type="ARBA" id="ARBA00017940"/>
    </source>
</evidence>
<dbReference type="PANTHER" id="PTHR36582:SF2">
    <property type="entry name" value="ANTITOXIN PARD"/>
    <property type="match status" value="1"/>
</dbReference>
<gene>
    <name evidence="6" type="ORF">DKW60_19690</name>
</gene>
<evidence type="ECO:0000256" key="1">
    <source>
        <dbReference type="ARBA" id="ARBA00008580"/>
    </source>
</evidence>
<dbReference type="Proteomes" id="UP000245539">
    <property type="component" value="Unassembled WGS sequence"/>
</dbReference>
<evidence type="ECO:0000256" key="5">
    <source>
        <dbReference type="SAM" id="Coils"/>
    </source>
</evidence>
<dbReference type="SUPFAM" id="SSF47598">
    <property type="entry name" value="Ribbon-helix-helix"/>
    <property type="match status" value="1"/>
</dbReference>
<reference evidence="6 7" key="1">
    <citation type="submission" date="2018-05" db="EMBL/GenBank/DDBJ databases">
        <title>Leucothrix arctica sp. nov., isolated from Arctic seawater.</title>
        <authorList>
            <person name="Choi A."/>
            <person name="Baek K."/>
        </authorList>
    </citation>
    <scope>NUCLEOTIDE SEQUENCE [LARGE SCALE GENOMIC DNA]</scope>
    <source>
        <strain evidence="6 7">JCM 18388</strain>
    </source>
</reference>
<organism evidence="6 7">
    <name type="scientific">Leucothrix pacifica</name>
    <dbReference type="NCBI Taxonomy" id="1247513"/>
    <lineage>
        <taxon>Bacteria</taxon>
        <taxon>Pseudomonadati</taxon>
        <taxon>Pseudomonadota</taxon>
        <taxon>Gammaproteobacteria</taxon>
        <taxon>Thiotrichales</taxon>
        <taxon>Thiotrichaceae</taxon>
        <taxon>Leucothrix</taxon>
    </lineage>
</organism>
<keyword evidence="3" id="KW-1277">Toxin-antitoxin system</keyword>
<comment type="function">
    <text evidence="4">Antitoxin component of a type II toxin-antitoxin (TA) system. Neutralizes the effect of toxin ParE.</text>
</comment>
<keyword evidence="7" id="KW-1185">Reference proteome</keyword>
<evidence type="ECO:0000313" key="7">
    <source>
        <dbReference type="Proteomes" id="UP000245539"/>
    </source>
</evidence>
<dbReference type="CDD" id="cd22231">
    <property type="entry name" value="RHH_NikR_HicB-like"/>
    <property type="match status" value="1"/>
</dbReference>
<comment type="similarity">
    <text evidence="1">Belongs to the ParD antitoxin family.</text>
</comment>
<dbReference type="EMBL" id="QGKM01000077">
    <property type="protein sequence ID" value="PWQ92741.1"/>
    <property type="molecule type" value="Genomic_DNA"/>
</dbReference>
<evidence type="ECO:0000256" key="4">
    <source>
        <dbReference type="ARBA" id="ARBA00037106"/>
    </source>
</evidence>
<feature type="coiled-coil region" evidence="5">
    <location>
        <begin position="22"/>
        <end position="52"/>
    </location>
</feature>
<dbReference type="RefSeq" id="WP_109839383.1">
    <property type="nucleotide sequence ID" value="NZ_QGKM01000077.1"/>
</dbReference>
<dbReference type="NCBIfam" id="TIGR02606">
    <property type="entry name" value="antidote_CC2985"/>
    <property type="match status" value="1"/>
</dbReference>
<dbReference type="InterPro" id="IPR022789">
    <property type="entry name" value="ParD"/>
</dbReference>
<dbReference type="InterPro" id="IPR038296">
    <property type="entry name" value="ParD_sf"/>
</dbReference>
<sequence>MNVSLSTPLEKYVNQKVESGLYNSASEVIREALRLLQEKEQKRERKARLDELLIHRLSKAGGNTVSTTDAKKRIFESLQASRQSQS</sequence>